<organism evidence="8 9">
    <name type="scientific">Promicromonospora sukumoe</name>
    <dbReference type="NCBI Taxonomy" id="88382"/>
    <lineage>
        <taxon>Bacteria</taxon>
        <taxon>Bacillati</taxon>
        <taxon>Actinomycetota</taxon>
        <taxon>Actinomycetes</taxon>
        <taxon>Micrococcales</taxon>
        <taxon>Promicromonosporaceae</taxon>
        <taxon>Promicromonospora</taxon>
    </lineage>
</organism>
<feature type="domain" description="ABC transporter" evidence="6">
    <location>
        <begin position="259"/>
        <end position="522"/>
    </location>
</feature>
<evidence type="ECO:0000256" key="1">
    <source>
        <dbReference type="ARBA" id="ARBA00004651"/>
    </source>
</evidence>
<dbReference type="EMBL" id="JACGWV010000001">
    <property type="protein sequence ID" value="MBA8807913.1"/>
    <property type="molecule type" value="Genomic_DNA"/>
</dbReference>
<name>A0A7W3PDL6_9MICO</name>
<dbReference type="InterPro" id="IPR039421">
    <property type="entry name" value="Type_1_exporter"/>
</dbReference>
<accession>A0A7W3PDL6</accession>
<dbReference type="Pfam" id="PF00664">
    <property type="entry name" value="ABC_membrane"/>
    <property type="match status" value="1"/>
</dbReference>
<dbReference type="GO" id="GO:0016887">
    <property type="term" value="F:ATP hydrolysis activity"/>
    <property type="evidence" value="ECO:0007669"/>
    <property type="project" value="InterPro"/>
</dbReference>
<dbReference type="GO" id="GO:0034040">
    <property type="term" value="F:ATPase-coupled lipid transmembrane transporter activity"/>
    <property type="evidence" value="ECO:0007669"/>
    <property type="project" value="TreeGrafter"/>
</dbReference>
<feature type="transmembrane region" description="Helical" evidence="5">
    <location>
        <begin position="132"/>
        <end position="152"/>
    </location>
</feature>
<dbReference type="PANTHER" id="PTHR24221:SF654">
    <property type="entry name" value="ATP-BINDING CASSETTE SUB-FAMILY B MEMBER 6"/>
    <property type="match status" value="1"/>
</dbReference>
<dbReference type="GO" id="GO:0005886">
    <property type="term" value="C:plasma membrane"/>
    <property type="evidence" value="ECO:0007669"/>
    <property type="project" value="UniProtKB-SubCell"/>
</dbReference>
<gene>
    <name evidence="8" type="ORF">FHX71_001855</name>
</gene>
<dbReference type="GO" id="GO:0005524">
    <property type="term" value="F:ATP binding"/>
    <property type="evidence" value="ECO:0007669"/>
    <property type="project" value="UniProtKB-KW"/>
</dbReference>
<dbReference type="Gene3D" id="1.20.1560.10">
    <property type="entry name" value="ABC transporter type 1, transmembrane domain"/>
    <property type="match status" value="1"/>
</dbReference>
<feature type="domain" description="ABC transmembrane type-1" evidence="7">
    <location>
        <begin position="1"/>
        <end position="273"/>
    </location>
</feature>
<dbReference type="InterPro" id="IPR017871">
    <property type="entry name" value="ABC_transporter-like_CS"/>
</dbReference>
<dbReference type="SUPFAM" id="SSF52540">
    <property type="entry name" value="P-loop containing nucleoside triphosphate hydrolases"/>
    <property type="match status" value="1"/>
</dbReference>
<sequence>MGHQSCEALVPVAVGIAIDAAVVSGSVPRLLLSLAGLTLLFTLLFTCYRWFSRLGDGAVIDESHALRAELATRVLTPGAARRRQHGELLTIASSDADQAARSIIWFAGLFGAGAALAVSCAVLLSIDLLLGAVLIGTAVVVTLGLNALSPLISRRITDQQQTLAGASALATDLVAGLRVLHGLGAQEPAAARYRTASRAAEEAGVRAGSAKALQQGATVLAATVVLAVSVGFAGLLALDGTITVGAFVSAVGVAQFIAEPLTGVGFYLQVGAAAKASARRVRSALGDALAGPQPAEEKPAATVHPLDVSAGEFVGIVAGPDDVERVTSALRLPAGATVHVEPHHPDLFAGSIGENLALGRAGDGAGLAADTSPAGKINAQPTASIDTAINAAIDAAGARDFVDAQPGGLDARVYDRGLSLSGGQRQRLVLARALHTDADVLVLVEPTTAVDSVTEEAVADGIRSLRHHRDGPVRTTVVVTSSPVLLARADRVVLVDDGTPHTVGTHRELLDGNTIYRERVLR</sequence>
<comment type="caution">
    <text evidence="8">The sequence shown here is derived from an EMBL/GenBank/DDBJ whole genome shotgun (WGS) entry which is preliminary data.</text>
</comment>
<feature type="transmembrane region" description="Helical" evidence="5">
    <location>
        <begin position="216"/>
        <end position="238"/>
    </location>
</feature>
<keyword evidence="9" id="KW-1185">Reference proteome</keyword>
<dbReference type="PANTHER" id="PTHR24221">
    <property type="entry name" value="ATP-BINDING CASSETTE SUB-FAMILY B"/>
    <property type="match status" value="1"/>
</dbReference>
<proteinExistence type="predicted"/>
<comment type="subcellular location">
    <subcellularLocation>
        <location evidence="1">Cell membrane</location>
        <topology evidence="1">Multi-pass membrane protein</topology>
    </subcellularLocation>
</comment>
<evidence type="ECO:0000313" key="8">
    <source>
        <dbReference type="EMBL" id="MBA8807913.1"/>
    </source>
</evidence>
<dbReference type="PROSITE" id="PS50929">
    <property type="entry name" value="ABC_TM1F"/>
    <property type="match status" value="1"/>
</dbReference>
<keyword evidence="8" id="KW-0067">ATP-binding</keyword>
<evidence type="ECO:0000259" key="6">
    <source>
        <dbReference type="PROSITE" id="PS50893"/>
    </source>
</evidence>
<feature type="transmembrane region" description="Helical" evidence="5">
    <location>
        <begin position="244"/>
        <end position="270"/>
    </location>
</feature>
<evidence type="ECO:0000256" key="5">
    <source>
        <dbReference type="SAM" id="Phobius"/>
    </source>
</evidence>
<dbReference type="PROSITE" id="PS50893">
    <property type="entry name" value="ABC_TRANSPORTER_2"/>
    <property type="match status" value="1"/>
</dbReference>
<feature type="transmembrane region" description="Helical" evidence="5">
    <location>
        <begin position="103"/>
        <end position="126"/>
    </location>
</feature>
<dbReference type="PROSITE" id="PS00211">
    <property type="entry name" value="ABC_TRANSPORTER_1"/>
    <property type="match status" value="1"/>
</dbReference>
<evidence type="ECO:0000256" key="3">
    <source>
        <dbReference type="ARBA" id="ARBA00022989"/>
    </source>
</evidence>
<keyword evidence="8" id="KW-0547">Nucleotide-binding</keyword>
<dbReference type="SUPFAM" id="SSF90123">
    <property type="entry name" value="ABC transporter transmembrane region"/>
    <property type="match status" value="1"/>
</dbReference>
<feature type="transmembrane region" description="Helical" evidence="5">
    <location>
        <begin position="30"/>
        <end position="51"/>
    </location>
</feature>
<protein>
    <submittedName>
        <fullName evidence="8">Putative ABC transport system ATP-binding protein</fullName>
    </submittedName>
</protein>
<dbReference type="InterPro" id="IPR003439">
    <property type="entry name" value="ABC_transporter-like_ATP-bd"/>
</dbReference>
<evidence type="ECO:0000259" key="7">
    <source>
        <dbReference type="PROSITE" id="PS50929"/>
    </source>
</evidence>
<dbReference type="Pfam" id="PF00005">
    <property type="entry name" value="ABC_tran"/>
    <property type="match status" value="1"/>
</dbReference>
<evidence type="ECO:0000256" key="4">
    <source>
        <dbReference type="ARBA" id="ARBA00023136"/>
    </source>
</evidence>
<evidence type="ECO:0000313" key="9">
    <source>
        <dbReference type="Proteomes" id="UP000540568"/>
    </source>
</evidence>
<reference evidence="8 9" key="1">
    <citation type="submission" date="2020-07" db="EMBL/GenBank/DDBJ databases">
        <title>Sequencing the genomes of 1000 actinobacteria strains.</title>
        <authorList>
            <person name="Klenk H.-P."/>
        </authorList>
    </citation>
    <scope>NUCLEOTIDE SEQUENCE [LARGE SCALE GENOMIC DNA]</scope>
    <source>
        <strain evidence="8 9">DSM 44121</strain>
    </source>
</reference>
<dbReference type="InterPro" id="IPR011527">
    <property type="entry name" value="ABC1_TM_dom"/>
</dbReference>
<dbReference type="InterPro" id="IPR036640">
    <property type="entry name" value="ABC1_TM_sf"/>
</dbReference>
<dbReference type="AlphaFoldDB" id="A0A7W3PDL6"/>
<dbReference type="Gene3D" id="3.40.50.300">
    <property type="entry name" value="P-loop containing nucleotide triphosphate hydrolases"/>
    <property type="match status" value="1"/>
</dbReference>
<evidence type="ECO:0000256" key="2">
    <source>
        <dbReference type="ARBA" id="ARBA00022692"/>
    </source>
</evidence>
<keyword evidence="3 5" id="KW-1133">Transmembrane helix</keyword>
<dbReference type="InterPro" id="IPR027417">
    <property type="entry name" value="P-loop_NTPase"/>
</dbReference>
<dbReference type="Proteomes" id="UP000540568">
    <property type="component" value="Unassembled WGS sequence"/>
</dbReference>
<keyword evidence="4 5" id="KW-0472">Membrane</keyword>
<dbReference type="RefSeq" id="WP_182615603.1">
    <property type="nucleotide sequence ID" value="NZ_BAAATF010000006.1"/>
</dbReference>
<dbReference type="GO" id="GO:0140359">
    <property type="term" value="F:ABC-type transporter activity"/>
    <property type="evidence" value="ECO:0007669"/>
    <property type="project" value="InterPro"/>
</dbReference>
<keyword evidence="2 5" id="KW-0812">Transmembrane</keyword>